<dbReference type="GO" id="GO:0006508">
    <property type="term" value="P:proteolysis"/>
    <property type="evidence" value="ECO:0007669"/>
    <property type="project" value="UniProtKB-KW"/>
</dbReference>
<dbReference type="InterPro" id="IPR036950">
    <property type="entry name" value="PBP_transglycosylase"/>
</dbReference>
<dbReference type="InParanoid" id="A0A0D2JCY8"/>
<dbReference type="PATRIC" id="fig|1429043.3.peg.2422"/>
<keyword evidence="16" id="KW-1185">Reference proteome</keyword>
<dbReference type="Proteomes" id="UP000032233">
    <property type="component" value="Unassembled WGS sequence"/>
</dbReference>
<keyword evidence="4" id="KW-0121">Carboxypeptidase</keyword>
<dbReference type="Pfam" id="PF00912">
    <property type="entry name" value="Transgly"/>
    <property type="match status" value="1"/>
</dbReference>
<evidence type="ECO:0000259" key="12">
    <source>
        <dbReference type="Pfam" id="PF00905"/>
    </source>
</evidence>
<keyword evidence="5" id="KW-0645">Protease</keyword>
<keyword evidence="6" id="KW-0328">Glycosyltransferase</keyword>
<dbReference type="GO" id="GO:0009252">
    <property type="term" value="P:peptidoglycan biosynthetic process"/>
    <property type="evidence" value="ECO:0007669"/>
    <property type="project" value="UniProtKB-UniPathway"/>
</dbReference>
<dbReference type="EC" id="2.4.99.28" evidence="10"/>
<sequence length="720" mass="78996">MKKSLLTGLGLLALSPLLLWIVCVSLPGHLPQEGYGRVKDSIVLAQNGQILTRLKSRQLRAGPWLGKGEIPPLLEQAALAAEDKRFYLHPGVDPMALVRAMVQNLLANKVVSGGSTLTMQLARLLNPGPRTLQKKFKEIKTALWLEARLDKKAILRQYLNRAPFGGPLQGLAAASRELLGKNQHNLAPHEAALLLALVKDPSRLIRPENRNRLRKRRNHILKKMAQNKAISPDALAEALKMPVVFHKYYDPNPAPHFTRHLNTFFKGTRPPVIKTYIDLVLQRKMLHLAREACTKNQARGVRQAAVLVIDNNDLSIKAWVGSPDFSDPDAGQVDGVLARRQPGSTLKPFLYALALTKGHTLAETIKDEPLGLIVSGGVFRPVDYDQRHRGPVRLRVALASSLNLPALRLADSVGVEPFLRTLRQLGFKLPRQADHYGLGLALGNGEVTLLELTQAYATMANMGKKGRAGLWQGQAGQNLIPVLDPYACRLVADALADDWARAPGFGRHSLLELPFEAAVKTGTSQKYRDNWCVGFTGSYTVGVWVGNFQGKGMQGVSGITGAAPLWRQAMLYLHKDKPGKLPPWPQGVERVAIDPHTGKLPGPDTLATIQEYFSPGTVPQPDQENLEKPVNPLKLLAPFDGAVYALDPDMPLLLQVLNCKAKCSREVTQSKWLLDGAPLTPERSLLEARLALKPGLHTVLLEVKGPWGEASQKAGFRVMP</sequence>
<dbReference type="InterPro" id="IPR011815">
    <property type="entry name" value="PBP_1c"/>
</dbReference>
<evidence type="ECO:0000259" key="14">
    <source>
        <dbReference type="Pfam" id="PF06832"/>
    </source>
</evidence>
<comment type="similarity">
    <text evidence="3">In the N-terminal section; belongs to the glycosyltransferase 51 family.</text>
</comment>
<keyword evidence="7" id="KW-0808">Transferase</keyword>
<comment type="caution">
    <text evidence="15">The sequence shown here is derived from an EMBL/GenBank/DDBJ whole genome shotgun (WGS) entry which is preliminary data.</text>
</comment>
<dbReference type="InterPro" id="IPR050396">
    <property type="entry name" value="Glycosyltr_51/Transpeptidase"/>
</dbReference>
<protein>
    <recommendedName>
        <fullName evidence="10">peptidoglycan glycosyltransferase</fullName>
        <ecNumber evidence="10">2.4.99.28</ecNumber>
    </recommendedName>
</protein>
<dbReference type="InterPro" id="IPR009647">
    <property type="entry name" value="PBP_C"/>
</dbReference>
<dbReference type="InterPro" id="IPR023346">
    <property type="entry name" value="Lysozyme-like_dom_sf"/>
</dbReference>
<evidence type="ECO:0000256" key="2">
    <source>
        <dbReference type="ARBA" id="ARBA00007090"/>
    </source>
</evidence>
<evidence type="ECO:0000256" key="9">
    <source>
        <dbReference type="ARBA" id="ARBA00023268"/>
    </source>
</evidence>
<reference evidence="15 16" key="1">
    <citation type="submission" date="2013-11" db="EMBL/GenBank/DDBJ databases">
        <title>Metagenomic analysis of a methanogenic consortium involved in long chain n-alkane degradation.</title>
        <authorList>
            <person name="Davidova I.A."/>
            <person name="Callaghan A.V."/>
            <person name="Wawrik B."/>
            <person name="Pruitt S."/>
            <person name="Marks C."/>
            <person name="Duncan K.E."/>
            <person name="Suflita J.M."/>
        </authorList>
    </citation>
    <scope>NUCLEOTIDE SEQUENCE [LARGE SCALE GENOMIC DNA]</scope>
    <source>
        <strain evidence="15 16">SPR</strain>
    </source>
</reference>
<dbReference type="GO" id="GO:0008955">
    <property type="term" value="F:peptidoglycan glycosyltransferase activity"/>
    <property type="evidence" value="ECO:0007669"/>
    <property type="project" value="UniProtKB-EC"/>
</dbReference>
<dbReference type="Gene3D" id="3.40.710.10">
    <property type="entry name" value="DD-peptidase/beta-lactamase superfamily"/>
    <property type="match status" value="1"/>
</dbReference>
<dbReference type="InterPro" id="IPR012338">
    <property type="entry name" value="Beta-lactam/transpept-like"/>
</dbReference>
<dbReference type="SUPFAM" id="SSF53955">
    <property type="entry name" value="Lysozyme-like"/>
    <property type="match status" value="1"/>
</dbReference>
<dbReference type="GO" id="GO:0030288">
    <property type="term" value="C:outer membrane-bounded periplasmic space"/>
    <property type="evidence" value="ECO:0007669"/>
    <property type="project" value="TreeGrafter"/>
</dbReference>
<keyword evidence="9" id="KW-0511">Multifunctional enzyme</keyword>
<accession>A0A0D2JCY8</accession>
<comment type="similarity">
    <text evidence="2">In the C-terminal section; belongs to the transpeptidase family.</text>
</comment>
<dbReference type="Gene3D" id="1.10.3810.10">
    <property type="entry name" value="Biosynthetic peptidoglycan transglycosylase-like"/>
    <property type="match status" value="1"/>
</dbReference>
<evidence type="ECO:0000256" key="5">
    <source>
        <dbReference type="ARBA" id="ARBA00022670"/>
    </source>
</evidence>
<gene>
    <name evidence="15" type="ORF">X474_11395</name>
</gene>
<keyword evidence="8" id="KW-0378">Hydrolase</keyword>
<dbReference type="UniPathway" id="UPA00219"/>
<dbReference type="EMBL" id="AZAC01000014">
    <property type="protein sequence ID" value="KIX13621.1"/>
    <property type="molecule type" value="Genomic_DNA"/>
</dbReference>
<evidence type="ECO:0000313" key="16">
    <source>
        <dbReference type="Proteomes" id="UP000032233"/>
    </source>
</evidence>
<dbReference type="InterPro" id="IPR001460">
    <property type="entry name" value="PCN-bd_Tpept"/>
</dbReference>
<dbReference type="FunCoup" id="A0A0D2JCY8">
    <property type="interactions" value="105"/>
</dbReference>
<dbReference type="GO" id="GO:0004180">
    <property type="term" value="F:carboxypeptidase activity"/>
    <property type="evidence" value="ECO:0007669"/>
    <property type="project" value="UniProtKB-KW"/>
</dbReference>
<dbReference type="InterPro" id="IPR001264">
    <property type="entry name" value="Glyco_trans_51"/>
</dbReference>
<evidence type="ECO:0000256" key="1">
    <source>
        <dbReference type="ARBA" id="ARBA00004752"/>
    </source>
</evidence>
<dbReference type="PANTHER" id="PTHR32282">
    <property type="entry name" value="BINDING PROTEIN TRANSPEPTIDASE, PUTATIVE-RELATED"/>
    <property type="match status" value="1"/>
</dbReference>
<evidence type="ECO:0000256" key="3">
    <source>
        <dbReference type="ARBA" id="ARBA00007739"/>
    </source>
</evidence>
<comment type="catalytic activity">
    <reaction evidence="11">
        <text>[GlcNAc-(1-&gt;4)-Mur2Ac(oyl-L-Ala-gamma-D-Glu-L-Lys-D-Ala-D-Ala)](n)-di-trans,octa-cis-undecaprenyl diphosphate + beta-D-GlcNAc-(1-&gt;4)-Mur2Ac(oyl-L-Ala-gamma-D-Glu-L-Lys-D-Ala-D-Ala)-di-trans,octa-cis-undecaprenyl diphosphate = [GlcNAc-(1-&gt;4)-Mur2Ac(oyl-L-Ala-gamma-D-Glu-L-Lys-D-Ala-D-Ala)](n+1)-di-trans,octa-cis-undecaprenyl diphosphate + di-trans,octa-cis-undecaprenyl diphosphate + H(+)</text>
        <dbReference type="Rhea" id="RHEA:23708"/>
        <dbReference type="Rhea" id="RHEA-COMP:9602"/>
        <dbReference type="Rhea" id="RHEA-COMP:9603"/>
        <dbReference type="ChEBI" id="CHEBI:15378"/>
        <dbReference type="ChEBI" id="CHEBI:58405"/>
        <dbReference type="ChEBI" id="CHEBI:60033"/>
        <dbReference type="ChEBI" id="CHEBI:78435"/>
        <dbReference type="EC" id="2.4.99.28"/>
    </reaction>
</comment>
<dbReference type="GO" id="GO:0008658">
    <property type="term" value="F:penicillin binding"/>
    <property type="evidence" value="ECO:0007669"/>
    <property type="project" value="InterPro"/>
</dbReference>
<dbReference type="STRING" id="1429043.X474_11395"/>
<organism evidence="15 16">
    <name type="scientific">Dethiosulfatarculus sandiegensis</name>
    <dbReference type="NCBI Taxonomy" id="1429043"/>
    <lineage>
        <taxon>Bacteria</taxon>
        <taxon>Pseudomonadati</taxon>
        <taxon>Thermodesulfobacteriota</taxon>
        <taxon>Desulfarculia</taxon>
        <taxon>Desulfarculales</taxon>
        <taxon>Desulfarculaceae</taxon>
        <taxon>Dethiosulfatarculus</taxon>
    </lineage>
</organism>
<dbReference type="SUPFAM" id="SSF56601">
    <property type="entry name" value="beta-lactamase/transpeptidase-like"/>
    <property type="match status" value="1"/>
</dbReference>
<evidence type="ECO:0000313" key="15">
    <source>
        <dbReference type="EMBL" id="KIX13621.1"/>
    </source>
</evidence>
<dbReference type="Pfam" id="PF06832">
    <property type="entry name" value="BiPBP_C"/>
    <property type="match status" value="1"/>
</dbReference>
<dbReference type="Pfam" id="PF00905">
    <property type="entry name" value="Transpeptidase"/>
    <property type="match status" value="1"/>
</dbReference>
<evidence type="ECO:0000256" key="7">
    <source>
        <dbReference type="ARBA" id="ARBA00022679"/>
    </source>
</evidence>
<evidence type="ECO:0000256" key="11">
    <source>
        <dbReference type="ARBA" id="ARBA00049902"/>
    </source>
</evidence>
<feature type="domain" description="Glycosyl transferase family 51" evidence="13">
    <location>
        <begin position="58"/>
        <end position="224"/>
    </location>
</feature>
<dbReference type="NCBIfam" id="TIGR02073">
    <property type="entry name" value="PBP_1c"/>
    <property type="match status" value="1"/>
</dbReference>
<dbReference type="RefSeq" id="WP_052515077.1">
    <property type="nucleotide sequence ID" value="NZ_AZAC01000014.1"/>
</dbReference>
<feature type="domain" description="Penicillin-binding protein transpeptidase" evidence="12">
    <location>
        <begin position="305"/>
        <end position="537"/>
    </location>
</feature>
<feature type="domain" description="Penicillin-binding C-terminal" evidence="14">
    <location>
        <begin position="631"/>
        <end position="699"/>
    </location>
</feature>
<dbReference type="PANTHER" id="PTHR32282:SF15">
    <property type="entry name" value="PENICILLIN-BINDING PROTEIN 1C"/>
    <property type="match status" value="1"/>
</dbReference>
<evidence type="ECO:0000259" key="13">
    <source>
        <dbReference type="Pfam" id="PF00912"/>
    </source>
</evidence>
<evidence type="ECO:0000256" key="8">
    <source>
        <dbReference type="ARBA" id="ARBA00022801"/>
    </source>
</evidence>
<proteinExistence type="inferred from homology"/>
<dbReference type="AlphaFoldDB" id="A0A0D2JCY8"/>
<comment type="pathway">
    <text evidence="1">Cell wall biogenesis; peptidoglycan biosynthesis.</text>
</comment>
<evidence type="ECO:0000256" key="4">
    <source>
        <dbReference type="ARBA" id="ARBA00022645"/>
    </source>
</evidence>
<name>A0A0D2JCY8_9BACT</name>
<dbReference type="OrthoDB" id="9766909at2"/>
<evidence type="ECO:0000256" key="6">
    <source>
        <dbReference type="ARBA" id="ARBA00022676"/>
    </source>
</evidence>
<evidence type="ECO:0000256" key="10">
    <source>
        <dbReference type="ARBA" id="ARBA00044770"/>
    </source>
</evidence>